<dbReference type="InterPro" id="IPR052514">
    <property type="entry name" value="SAM-dependent_MTase"/>
</dbReference>
<evidence type="ECO:0000313" key="3">
    <source>
        <dbReference type="Proteomes" id="UP000254425"/>
    </source>
</evidence>
<dbReference type="NCBIfam" id="TIGR01444">
    <property type="entry name" value="fkbM_fam"/>
    <property type="match status" value="1"/>
</dbReference>
<dbReference type="GO" id="GO:0008168">
    <property type="term" value="F:methyltransferase activity"/>
    <property type="evidence" value="ECO:0007669"/>
    <property type="project" value="UniProtKB-KW"/>
</dbReference>
<dbReference type="InterPro" id="IPR029063">
    <property type="entry name" value="SAM-dependent_MTases_sf"/>
</dbReference>
<keyword evidence="3" id="KW-1185">Reference proteome</keyword>
<accession>A0A345XQA2</accession>
<dbReference type="Pfam" id="PF05050">
    <property type="entry name" value="Methyltransf_21"/>
    <property type="match status" value="1"/>
</dbReference>
<keyword evidence="2" id="KW-0489">Methyltransferase</keyword>
<proteinExistence type="predicted"/>
<keyword evidence="2" id="KW-0808">Transferase</keyword>
<dbReference type="Proteomes" id="UP000254425">
    <property type="component" value="Chromosome"/>
</dbReference>
<protein>
    <submittedName>
        <fullName evidence="2">FkbM family methyltransferase</fullName>
    </submittedName>
</protein>
<gene>
    <name evidence="2" type="ORF">DVA86_15285</name>
</gene>
<dbReference type="KEGG" id="sarm:DVA86_15285"/>
<evidence type="ECO:0000259" key="1">
    <source>
        <dbReference type="Pfam" id="PF05050"/>
    </source>
</evidence>
<name>A0A345XQA2_9ACTN</name>
<sequence>MTEIRSVQVADGVSFFVPQAGGEQFSEVGFIYKEIFEDRTYLRHGIKLSDTSRIVDCGANVGLFTLFVKQQFPGAQVLAMEPIPPIYEALQRNLDAHGVKGVDTRRMALGQRNEKVHFTFYPAVPGNSTRYPEQKKVGQELTVEQIGQAEVDRVMTGLDVEAQVDRLSTVLRDWAPGEQIDLLKIDVEGAELDVMQGLDDEDWLRIDQAVIEVQDLDGRLDTIIDTLDGKGFSVVVERAELPEVYRYYMVYATRQP</sequence>
<reference evidence="2 3" key="1">
    <citation type="submission" date="2018-07" db="EMBL/GenBank/DDBJ databases">
        <title>Draft genome of the type strain Streptomyces armeniacus ATCC 15676.</title>
        <authorList>
            <person name="Labana P."/>
            <person name="Gosse J.T."/>
            <person name="Boddy C.N."/>
        </authorList>
    </citation>
    <scope>NUCLEOTIDE SEQUENCE [LARGE SCALE GENOMIC DNA]</scope>
    <source>
        <strain evidence="2 3">ATCC 15676</strain>
    </source>
</reference>
<dbReference type="EMBL" id="CP031320">
    <property type="protein sequence ID" value="AXK33818.1"/>
    <property type="molecule type" value="Genomic_DNA"/>
</dbReference>
<dbReference type="PANTHER" id="PTHR34203">
    <property type="entry name" value="METHYLTRANSFERASE, FKBM FAMILY PROTEIN"/>
    <property type="match status" value="1"/>
</dbReference>
<evidence type="ECO:0000313" key="2">
    <source>
        <dbReference type="EMBL" id="AXK33818.1"/>
    </source>
</evidence>
<feature type="domain" description="Methyltransferase FkbM" evidence="1">
    <location>
        <begin position="56"/>
        <end position="232"/>
    </location>
</feature>
<dbReference type="PANTHER" id="PTHR34203:SF13">
    <property type="entry name" value="EXPRESSED PROTEIN"/>
    <property type="match status" value="1"/>
</dbReference>
<dbReference type="CDD" id="cd02440">
    <property type="entry name" value="AdoMet_MTases"/>
    <property type="match status" value="1"/>
</dbReference>
<dbReference type="InterPro" id="IPR006342">
    <property type="entry name" value="FkbM_mtfrase"/>
</dbReference>
<dbReference type="Gene3D" id="3.40.50.150">
    <property type="entry name" value="Vaccinia Virus protein VP39"/>
    <property type="match status" value="1"/>
</dbReference>
<dbReference type="GO" id="GO:0032259">
    <property type="term" value="P:methylation"/>
    <property type="evidence" value="ECO:0007669"/>
    <property type="project" value="UniProtKB-KW"/>
</dbReference>
<dbReference type="RefSeq" id="WP_208878903.1">
    <property type="nucleotide sequence ID" value="NZ_CP031320.1"/>
</dbReference>
<dbReference type="SUPFAM" id="SSF53335">
    <property type="entry name" value="S-adenosyl-L-methionine-dependent methyltransferases"/>
    <property type="match status" value="1"/>
</dbReference>
<organism evidence="2 3">
    <name type="scientific">Streptomyces armeniacus</name>
    <dbReference type="NCBI Taxonomy" id="83291"/>
    <lineage>
        <taxon>Bacteria</taxon>
        <taxon>Bacillati</taxon>
        <taxon>Actinomycetota</taxon>
        <taxon>Actinomycetes</taxon>
        <taxon>Kitasatosporales</taxon>
        <taxon>Streptomycetaceae</taxon>
        <taxon>Streptomyces</taxon>
    </lineage>
</organism>
<dbReference type="AlphaFoldDB" id="A0A345XQA2"/>